<dbReference type="AlphaFoldDB" id="A0A8I1Y342"/>
<dbReference type="InterPro" id="IPR018317">
    <property type="entry name" value="QueC"/>
</dbReference>
<dbReference type="Pfam" id="PF06508">
    <property type="entry name" value="QueC"/>
    <property type="match status" value="1"/>
</dbReference>
<dbReference type="InterPro" id="IPR014729">
    <property type="entry name" value="Rossmann-like_a/b/a_fold"/>
</dbReference>
<dbReference type="EMBL" id="JAFICZ010000001">
    <property type="protein sequence ID" value="MBP1293629.1"/>
    <property type="molecule type" value="Genomic_DNA"/>
</dbReference>
<dbReference type="Proteomes" id="UP000673383">
    <property type="component" value="Unassembled WGS sequence"/>
</dbReference>
<accession>A0A8I1Y342</accession>
<comment type="caution">
    <text evidence="2">The sequence shown here is derived from an EMBL/GenBank/DDBJ whole genome shotgun (WGS) entry which is preliminary data.</text>
</comment>
<protein>
    <submittedName>
        <fullName evidence="2">Uncharacterized protein</fullName>
    </submittedName>
</protein>
<dbReference type="RefSeq" id="WP_244980951.1">
    <property type="nucleotide sequence ID" value="NZ_CP126003.1"/>
</dbReference>
<dbReference type="SUPFAM" id="SSF52402">
    <property type="entry name" value="Adenine nucleotide alpha hydrolases-like"/>
    <property type="match status" value="1"/>
</dbReference>
<evidence type="ECO:0000313" key="3">
    <source>
        <dbReference type="Proteomes" id="UP000673383"/>
    </source>
</evidence>
<gene>
    <name evidence="2" type="ORF">JOH49_003382</name>
</gene>
<sequence>MTRSALVRFSGGHDSTTCLAWALTRYDSRAVRHGVLDDGLGTREGGRLRRPQRALPPNDTILQLPASI</sequence>
<reference evidence="2" key="1">
    <citation type="submission" date="2021-02" db="EMBL/GenBank/DDBJ databases">
        <title>Genomic Encyclopedia of Type Strains, Phase IV (KMG-V): Genome sequencing to study the core and pangenomes of soil and plant-associated prokaryotes.</title>
        <authorList>
            <person name="Whitman W."/>
        </authorList>
    </citation>
    <scope>NUCLEOTIDE SEQUENCE</scope>
    <source>
        <strain evidence="2">USDA 406</strain>
    </source>
</reference>
<dbReference type="Gene3D" id="3.40.50.620">
    <property type="entry name" value="HUPs"/>
    <property type="match status" value="1"/>
</dbReference>
<name>A0A8I1Y342_BRAEL</name>
<evidence type="ECO:0000256" key="1">
    <source>
        <dbReference type="ARBA" id="ARBA00022785"/>
    </source>
</evidence>
<organism evidence="2 3">
    <name type="scientific">Bradyrhizobium elkanii</name>
    <dbReference type="NCBI Taxonomy" id="29448"/>
    <lineage>
        <taxon>Bacteria</taxon>
        <taxon>Pseudomonadati</taxon>
        <taxon>Pseudomonadota</taxon>
        <taxon>Alphaproteobacteria</taxon>
        <taxon>Hyphomicrobiales</taxon>
        <taxon>Nitrobacteraceae</taxon>
        <taxon>Bradyrhizobium</taxon>
    </lineage>
</organism>
<proteinExistence type="predicted"/>
<dbReference type="GO" id="GO:0008616">
    <property type="term" value="P:tRNA queuosine(34) biosynthetic process"/>
    <property type="evidence" value="ECO:0007669"/>
    <property type="project" value="UniProtKB-KW"/>
</dbReference>
<evidence type="ECO:0000313" key="2">
    <source>
        <dbReference type="EMBL" id="MBP1293629.1"/>
    </source>
</evidence>
<keyword evidence="1" id="KW-0671">Queuosine biosynthesis</keyword>